<dbReference type="NCBIfam" id="NF008009">
    <property type="entry name" value="PRK10738.1"/>
    <property type="match status" value="1"/>
</dbReference>
<reference evidence="1 2" key="1">
    <citation type="submission" date="2015-03" db="EMBL/GenBank/DDBJ databases">
        <authorList>
            <person name="Xie B.-B."/>
            <person name="Rong J.-C."/>
            <person name="Qin Q.-L."/>
            <person name="Zhang Y.-Z."/>
        </authorList>
    </citation>
    <scope>NUCLEOTIDE SEQUENCE [LARGE SCALE GENOMIC DNA]</scope>
    <source>
        <strain evidence="1 2">KMM 661</strain>
    </source>
</reference>
<dbReference type="GeneID" id="300940235"/>
<protein>
    <submittedName>
        <fullName evidence="1">Redox protein</fullName>
    </submittedName>
</protein>
<gene>
    <name evidence="1" type="primary">yhfA</name>
    <name evidence="1" type="ORF">PNIG_a0222</name>
</gene>
<dbReference type="InterPro" id="IPR015946">
    <property type="entry name" value="KH_dom-like_a/b"/>
</dbReference>
<dbReference type="EMBL" id="CP011036">
    <property type="protein sequence ID" value="ASM52559.1"/>
    <property type="molecule type" value="Genomic_DNA"/>
</dbReference>
<organism evidence="1 2">
    <name type="scientific">Pseudoalteromonas nigrifaciens</name>
    <dbReference type="NCBI Taxonomy" id="28109"/>
    <lineage>
        <taxon>Bacteria</taxon>
        <taxon>Pseudomonadati</taxon>
        <taxon>Pseudomonadota</taxon>
        <taxon>Gammaproteobacteria</taxon>
        <taxon>Alteromonadales</taxon>
        <taxon>Pseudoalteromonadaceae</taxon>
        <taxon>Pseudoalteromonas</taxon>
    </lineage>
</organism>
<dbReference type="SUPFAM" id="SSF82784">
    <property type="entry name" value="OsmC-like"/>
    <property type="match status" value="1"/>
</dbReference>
<dbReference type="Gene3D" id="2.20.25.10">
    <property type="match status" value="1"/>
</dbReference>
<evidence type="ECO:0000313" key="2">
    <source>
        <dbReference type="Proteomes" id="UP000198329"/>
    </source>
</evidence>
<name>A0AAC9UF46_9GAMM</name>
<keyword evidence="2" id="KW-1185">Reference proteome</keyword>
<dbReference type="KEGG" id="png:PNIG_a0222"/>
<dbReference type="PANTHER" id="PTHR34352:SF1">
    <property type="entry name" value="PROTEIN YHFA"/>
    <property type="match status" value="1"/>
</dbReference>
<dbReference type="AlphaFoldDB" id="A0AAC9UF46"/>
<dbReference type="InterPro" id="IPR003718">
    <property type="entry name" value="OsmC/Ohr_fam"/>
</dbReference>
<dbReference type="Gene3D" id="3.30.300.20">
    <property type="match status" value="1"/>
</dbReference>
<dbReference type="Proteomes" id="UP000198329">
    <property type="component" value="Chromosome I"/>
</dbReference>
<dbReference type="PANTHER" id="PTHR34352">
    <property type="entry name" value="PROTEIN YHFA"/>
    <property type="match status" value="1"/>
</dbReference>
<evidence type="ECO:0000313" key="1">
    <source>
        <dbReference type="EMBL" id="ASM52559.1"/>
    </source>
</evidence>
<proteinExistence type="predicted"/>
<accession>A0AAC9UF46</accession>
<dbReference type="Pfam" id="PF02566">
    <property type="entry name" value="OsmC"/>
    <property type="match status" value="1"/>
</dbReference>
<sequence length="137" mass="14925">MQANVKWVEGNTFIGRSNSNHNVVFDGGSDSAAPSPMEMVLMSIGCCSSVDVVSILKKAKQDFSNVEVQLTAERAETAPRVFTKVNLHFVATGNNVSEKHLARAVSLSAEKYCSVALMLDKTVKITHSHEVMQDQVK</sequence>
<dbReference type="InterPro" id="IPR036102">
    <property type="entry name" value="OsmC/Ohrsf"/>
</dbReference>
<dbReference type="RefSeq" id="WP_089367587.1">
    <property type="nucleotide sequence ID" value="NZ_BJXZ01000011.1"/>
</dbReference>